<accession>A0A0B4S1B2</accession>
<comment type="similarity">
    <text evidence="1">Belongs to the CvfB family.</text>
</comment>
<dbReference type="GO" id="GO:0003676">
    <property type="term" value="F:nucleic acid binding"/>
    <property type="evidence" value="ECO:0007669"/>
    <property type="project" value="InterPro"/>
</dbReference>
<dbReference type="InterPro" id="IPR014464">
    <property type="entry name" value="CvfB_fam"/>
</dbReference>
<dbReference type="Pfam" id="PF00575">
    <property type="entry name" value="S1"/>
    <property type="match status" value="1"/>
</dbReference>
<evidence type="ECO:0000313" key="4">
    <source>
        <dbReference type="Proteomes" id="UP000031386"/>
    </source>
</evidence>
<evidence type="ECO:0000256" key="1">
    <source>
        <dbReference type="PIRNR" id="PIRNR012524"/>
    </source>
</evidence>
<feature type="domain" description="S1 motif" evidence="2">
    <location>
        <begin position="148"/>
        <end position="209"/>
    </location>
</feature>
<dbReference type="EMBL" id="CP009761">
    <property type="protein sequence ID" value="AIZ36607.1"/>
    <property type="molecule type" value="Genomic_DNA"/>
</dbReference>
<dbReference type="PANTHER" id="PTHR37296:SF1">
    <property type="entry name" value="CONSERVED VIRULENCE FACTOR B"/>
    <property type="match status" value="1"/>
</dbReference>
<dbReference type="InterPro" id="IPR040764">
    <property type="entry name" value="CvfB_WH"/>
</dbReference>
<dbReference type="Gene3D" id="2.40.50.140">
    <property type="entry name" value="Nucleic acid-binding proteins"/>
    <property type="match status" value="2"/>
</dbReference>
<dbReference type="KEGG" id="pmic:NW74_04300"/>
<dbReference type="PANTHER" id="PTHR37296">
    <property type="entry name" value="CONSERVED VIRULENCE FACTOR B"/>
    <property type="match status" value="1"/>
</dbReference>
<dbReference type="PIRSF" id="PIRSF012524">
    <property type="entry name" value="YitL_S1"/>
    <property type="match status" value="1"/>
</dbReference>
<dbReference type="PROSITE" id="PS50126">
    <property type="entry name" value="S1"/>
    <property type="match status" value="1"/>
</dbReference>
<sequence length="279" mass="32058">MYNLGEFQKLFIKRFKNNGAYIGLKEIKNEKLDILLPKKEVLETDKIGDEIEVFVYKDNQARFVATRKIPKISLGKLETLEVMDISKIGAFLDWGLEKELFLPFKEQSMKLEKGRKYLVALYIDKSERLCATMKIRDYLTSDSPYKEGEWVEGIIYSIHKDYGAFVAVDKKYDAMIENKDIVGVLEIGEPINFRISKIKKDGRLNLVLKNLSHVEINDNANTLFNIIKDRGGFLDLNDKSDPDKIKDICGMSKSSFKKAVGRLLKNEKVKFEGNGIKLI</sequence>
<dbReference type="SUPFAM" id="SSF50249">
    <property type="entry name" value="Nucleic acid-binding proteins"/>
    <property type="match status" value="1"/>
</dbReference>
<dbReference type="Proteomes" id="UP000031386">
    <property type="component" value="Chromosome"/>
</dbReference>
<dbReference type="OrthoDB" id="9801597at2"/>
<reference evidence="3 4" key="1">
    <citation type="submission" date="2014-10" db="EMBL/GenBank/DDBJ databases">
        <title>Complete genome sequence of Parvimonas micra KCOM 1535 (= ChDC B708).</title>
        <authorList>
            <person name="Kook J.-K."/>
            <person name="Park S.-N."/>
            <person name="Lim Y.K."/>
            <person name="Roh H."/>
        </authorList>
    </citation>
    <scope>NUCLEOTIDE SEQUENCE [LARGE SCALE GENOMIC DNA]</scope>
    <source>
        <strain evidence="4">KCOM 1535 / ChDC B708</strain>
    </source>
</reference>
<dbReference type="RefSeq" id="WP_041954016.1">
    <property type="nucleotide sequence ID" value="NZ_CP009761.1"/>
</dbReference>
<organism evidence="3 4">
    <name type="scientific">Parvimonas micra</name>
    <dbReference type="NCBI Taxonomy" id="33033"/>
    <lineage>
        <taxon>Bacteria</taxon>
        <taxon>Bacillati</taxon>
        <taxon>Bacillota</taxon>
        <taxon>Tissierellia</taxon>
        <taxon>Tissierellales</taxon>
        <taxon>Peptoniphilaceae</taxon>
        <taxon>Parvimonas</taxon>
    </lineage>
</organism>
<dbReference type="AlphaFoldDB" id="A0A0B4S1B2"/>
<dbReference type="Gene3D" id="1.10.10.10">
    <property type="entry name" value="Winged helix-like DNA-binding domain superfamily/Winged helix DNA-binding domain"/>
    <property type="match status" value="1"/>
</dbReference>
<dbReference type="STRING" id="33033.NW74_04300"/>
<dbReference type="SMART" id="SM00316">
    <property type="entry name" value="S1"/>
    <property type="match status" value="2"/>
</dbReference>
<evidence type="ECO:0000259" key="2">
    <source>
        <dbReference type="PROSITE" id="PS50126"/>
    </source>
</evidence>
<dbReference type="Pfam" id="PF17783">
    <property type="entry name" value="WHD_CvfB"/>
    <property type="match status" value="1"/>
</dbReference>
<dbReference type="Pfam" id="PF13509">
    <property type="entry name" value="S1_2"/>
    <property type="match status" value="2"/>
</dbReference>
<dbReference type="InterPro" id="IPR036388">
    <property type="entry name" value="WH-like_DNA-bd_sf"/>
</dbReference>
<keyword evidence="4" id="KW-1185">Reference proteome</keyword>
<name>A0A0B4S1B2_9FIRM</name>
<proteinExistence type="inferred from homology"/>
<dbReference type="InterPro" id="IPR039566">
    <property type="entry name" value="CvfB_S1_st"/>
</dbReference>
<dbReference type="InterPro" id="IPR012340">
    <property type="entry name" value="NA-bd_OB-fold"/>
</dbReference>
<evidence type="ECO:0000313" key="3">
    <source>
        <dbReference type="EMBL" id="AIZ36607.1"/>
    </source>
</evidence>
<protein>
    <submittedName>
        <fullName evidence="3">RNA-binding protein</fullName>
    </submittedName>
</protein>
<dbReference type="InterPro" id="IPR003029">
    <property type="entry name" value="S1_domain"/>
</dbReference>
<gene>
    <name evidence="3" type="ORF">NW74_04300</name>
</gene>